<gene>
    <name evidence="3" type="ORF">GJJ64_16660</name>
</gene>
<keyword evidence="4" id="KW-1185">Reference proteome</keyword>
<evidence type="ECO:0000256" key="1">
    <source>
        <dbReference type="ARBA" id="ARBA00022729"/>
    </source>
</evidence>
<protein>
    <submittedName>
        <fullName evidence="3">Outer membrane beta-barrel protein</fullName>
    </submittedName>
</protein>
<accession>A0A7K0FU14</accession>
<dbReference type="AlphaFoldDB" id="A0A7K0FU14"/>
<feature type="domain" description="Outer membrane protein beta-barrel" evidence="2">
    <location>
        <begin position="34"/>
        <end position="258"/>
    </location>
</feature>
<evidence type="ECO:0000259" key="2">
    <source>
        <dbReference type="Pfam" id="PF13505"/>
    </source>
</evidence>
<proteinExistence type="predicted"/>
<name>A0A7K0FU14_9SPHI</name>
<comment type="caution">
    <text evidence="3">The sequence shown here is derived from an EMBL/GenBank/DDBJ whole genome shotgun (WGS) entry which is preliminary data.</text>
</comment>
<keyword evidence="1" id="KW-0732">Signal</keyword>
<dbReference type="EMBL" id="WKJI01000008">
    <property type="protein sequence ID" value="MRX48830.1"/>
    <property type="molecule type" value="Genomic_DNA"/>
</dbReference>
<evidence type="ECO:0000313" key="3">
    <source>
        <dbReference type="EMBL" id="MRX48830.1"/>
    </source>
</evidence>
<evidence type="ECO:0000313" key="4">
    <source>
        <dbReference type="Proteomes" id="UP000462931"/>
    </source>
</evidence>
<dbReference type="Proteomes" id="UP000462931">
    <property type="component" value="Unassembled WGS sequence"/>
</dbReference>
<organism evidence="3 4">
    <name type="scientific">Pedobacter puniceum</name>
    <dbReference type="NCBI Taxonomy" id="2666136"/>
    <lineage>
        <taxon>Bacteria</taxon>
        <taxon>Pseudomonadati</taxon>
        <taxon>Bacteroidota</taxon>
        <taxon>Sphingobacteriia</taxon>
        <taxon>Sphingobacteriales</taxon>
        <taxon>Sphingobacteriaceae</taxon>
        <taxon>Pedobacter</taxon>
    </lineage>
</organism>
<sequence length="259" mass="28886">MKRIAIERIIYQEINKIIFLTKINLMKTKLLLPFLALLYFKSLAQDSPKKFAYGVRVTSSNASIVTETLFTPANINLDINSISSFTISGFAEHHVGKLFYLQGGLNYIVKGFKQDITGIDDVGKFFSLRSDIKGNYIEIPIYGLFRFNAGKGNFFIGAGPYAAIGINGKIKTELFMLSTISSNSLELVLKEEEKTNFGNSTEDDFKNLDFGANIQLGYEFKKGLSLGLSLGLGIYDVSPNDNNTMYHNNLGLSLGYRFK</sequence>
<dbReference type="Pfam" id="PF13505">
    <property type="entry name" value="OMP_b-brl"/>
    <property type="match status" value="1"/>
</dbReference>
<dbReference type="InterPro" id="IPR027385">
    <property type="entry name" value="Beta-barrel_OMP"/>
</dbReference>
<reference evidence="3 4" key="1">
    <citation type="submission" date="2019-11" db="EMBL/GenBank/DDBJ databases">
        <authorList>
            <person name="Cheng Q."/>
            <person name="Yang Z."/>
        </authorList>
    </citation>
    <scope>NUCLEOTIDE SEQUENCE [LARGE SCALE GENOMIC DNA]</scope>
    <source>
        <strain evidence="3 4">HX-22-1</strain>
    </source>
</reference>